<organism evidence="1 2">
    <name type="scientific">Catharanthus roseus</name>
    <name type="common">Madagascar periwinkle</name>
    <name type="synonym">Vinca rosea</name>
    <dbReference type="NCBI Taxonomy" id="4058"/>
    <lineage>
        <taxon>Eukaryota</taxon>
        <taxon>Viridiplantae</taxon>
        <taxon>Streptophyta</taxon>
        <taxon>Embryophyta</taxon>
        <taxon>Tracheophyta</taxon>
        <taxon>Spermatophyta</taxon>
        <taxon>Magnoliopsida</taxon>
        <taxon>eudicotyledons</taxon>
        <taxon>Gunneridae</taxon>
        <taxon>Pentapetalae</taxon>
        <taxon>asterids</taxon>
        <taxon>lamiids</taxon>
        <taxon>Gentianales</taxon>
        <taxon>Apocynaceae</taxon>
        <taxon>Rauvolfioideae</taxon>
        <taxon>Vinceae</taxon>
        <taxon>Catharanthinae</taxon>
        <taxon>Catharanthus</taxon>
    </lineage>
</organism>
<dbReference type="EMBL" id="CM044702">
    <property type="protein sequence ID" value="KAI5678416.1"/>
    <property type="molecule type" value="Genomic_DNA"/>
</dbReference>
<name>A0ACC0C0U0_CATRO</name>
<evidence type="ECO:0000313" key="1">
    <source>
        <dbReference type="EMBL" id="KAI5678416.1"/>
    </source>
</evidence>
<proteinExistence type="predicted"/>
<reference evidence="2" key="1">
    <citation type="journal article" date="2023" name="Nat. Plants">
        <title>Single-cell RNA sequencing provides a high-resolution roadmap for understanding the multicellular compartmentation of specialized metabolism.</title>
        <authorList>
            <person name="Sun S."/>
            <person name="Shen X."/>
            <person name="Li Y."/>
            <person name="Li Y."/>
            <person name="Wang S."/>
            <person name="Li R."/>
            <person name="Zhang H."/>
            <person name="Shen G."/>
            <person name="Guo B."/>
            <person name="Wei J."/>
            <person name="Xu J."/>
            <person name="St-Pierre B."/>
            <person name="Chen S."/>
            <person name="Sun C."/>
        </authorList>
    </citation>
    <scope>NUCLEOTIDE SEQUENCE [LARGE SCALE GENOMIC DNA]</scope>
</reference>
<gene>
    <name evidence="1" type="ORF">M9H77_09366</name>
</gene>
<keyword evidence="2" id="KW-1185">Reference proteome</keyword>
<dbReference type="Proteomes" id="UP001060085">
    <property type="component" value="Linkage Group LG02"/>
</dbReference>
<sequence length="121" mass="14087">MFFQTVTKCCYFWNDITQHRQRIALYVDSPPYEGHFRWRGRFRLEKMDQLEEGCRSRRIRSRRSGTQQATKVLGQEFLDQISPEGHMSIVVFYCGTYKLVPRGTPMPYSAAVDLVASLGVS</sequence>
<protein>
    <submittedName>
        <fullName evidence="1">Uncharacterized protein</fullName>
    </submittedName>
</protein>
<evidence type="ECO:0000313" key="2">
    <source>
        <dbReference type="Proteomes" id="UP001060085"/>
    </source>
</evidence>
<comment type="caution">
    <text evidence="1">The sequence shown here is derived from an EMBL/GenBank/DDBJ whole genome shotgun (WGS) entry which is preliminary data.</text>
</comment>
<accession>A0ACC0C0U0</accession>